<name>V9ENS5_PHYNI</name>
<evidence type="ECO:0000313" key="3">
    <source>
        <dbReference type="EMBL" id="ETI39737.1"/>
    </source>
</evidence>
<organism evidence="3 4">
    <name type="scientific">Phytophthora nicotianae P1569</name>
    <dbReference type="NCBI Taxonomy" id="1317065"/>
    <lineage>
        <taxon>Eukaryota</taxon>
        <taxon>Sar</taxon>
        <taxon>Stramenopiles</taxon>
        <taxon>Oomycota</taxon>
        <taxon>Peronosporomycetes</taxon>
        <taxon>Peronosporales</taxon>
        <taxon>Peronosporaceae</taxon>
        <taxon>Phytophthora</taxon>
    </lineage>
</organism>
<keyword evidence="4" id="KW-1185">Reference proteome</keyword>
<reference evidence="3 4" key="1">
    <citation type="submission" date="2013-11" db="EMBL/GenBank/DDBJ databases">
        <title>The Genome Sequence of Phytophthora parasitica P1569.</title>
        <authorList>
            <consortium name="The Broad Institute Genomics Platform"/>
            <person name="Russ C."/>
            <person name="Tyler B."/>
            <person name="Panabieres F."/>
            <person name="Shan W."/>
            <person name="Tripathy S."/>
            <person name="Grunwald N."/>
            <person name="Machado M."/>
            <person name="Johnson C.S."/>
            <person name="Arredondo F."/>
            <person name="Hong C."/>
            <person name="Coffey M."/>
            <person name="Young S.K."/>
            <person name="Zeng Q."/>
            <person name="Gargeya S."/>
            <person name="Fitzgerald M."/>
            <person name="Abouelleil A."/>
            <person name="Alvarado L."/>
            <person name="Chapman S.B."/>
            <person name="Gainer-Dewar J."/>
            <person name="Goldberg J."/>
            <person name="Griggs A."/>
            <person name="Gujja S."/>
            <person name="Hansen M."/>
            <person name="Howarth C."/>
            <person name="Imamovic A."/>
            <person name="Ireland A."/>
            <person name="Larimer J."/>
            <person name="McCowan C."/>
            <person name="Murphy C."/>
            <person name="Pearson M."/>
            <person name="Poon T.W."/>
            <person name="Priest M."/>
            <person name="Roberts A."/>
            <person name="Saif S."/>
            <person name="Shea T."/>
            <person name="Sykes S."/>
            <person name="Wortman J."/>
            <person name="Nusbaum C."/>
            <person name="Birren B."/>
        </authorList>
    </citation>
    <scope>NUCLEOTIDE SEQUENCE [LARGE SCALE GENOMIC DNA]</scope>
    <source>
        <strain evidence="3 4">P1569</strain>
    </source>
</reference>
<dbReference type="AlphaFoldDB" id="V9ENS5"/>
<dbReference type="PROSITE" id="PS50948">
    <property type="entry name" value="PAN"/>
    <property type="match status" value="1"/>
</dbReference>
<dbReference type="InterPro" id="IPR036388">
    <property type="entry name" value="WH-like_DNA-bd_sf"/>
</dbReference>
<dbReference type="InterPro" id="IPR003609">
    <property type="entry name" value="Pan_app"/>
</dbReference>
<dbReference type="Proteomes" id="UP000018721">
    <property type="component" value="Unassembled WGS sequence"/>
</dbReference>
<proteinExistence type="predicted"/>
<dbReference type="EMBL" id="ANIZ01002525">
    <property type="protein sequence ID" value="ETI39737.1"/>
    <property type="molecule type" value="Genomic_DNA"/>
</dbReference>
<gene>
    <name evidence="3" type="ORF">F443_14697</name>
</gene>
<dbReference type="Gene3D" id="3.50.4.10">
    <property type="entry name" value="Hepatocyte Growth Factor"/>
    <property type="match status" value="1"/>
</dbReference>
<dbReference type="Gene3D" id="1.10.10.10">
    <property type="entry name" value="Winged helix-like DNA-binding domain superfamily/Winged helix DNA-binding domain"/>
    <property type="match status" value="1"/>
</dbReference>
<protein>
    <recommendedName>
        <fullName evidence="2">Apple domain-containing protein</fullName>
    </recommendedName>
</protein>
<accession>V9ENS5</accession>
<evidence type="ECO:0000256" key="1">
    <source>
        <dbReference type="SAM" id="SignalP"/>
    </source>
</evidence>
<dbReference type="Pfam" id="PF00024">
    <property type="entry name" value="PAN_1"/>
    <property type="match status" value="1"/>
</dbReference>
<dbReference type="HOGENOM" id="CLU_982105_0_0_1"/>
<evidence type="ECO:0000259" key="2">
    <source>
        <dbReference type="PROSITE" id="PS50948"/>
    </source>
</evidence>
<feature type="chain" id="PRO_5005714478" description="Apple domain-containing protein" evidence="1">
    <location>
        <begin position="30"/>
        <end position="284"/>
    </location>
</feature>
<evidence type="ECO:0000313" key="4">
    <source>
        <dbReference type="Proteomes" id="UP000018721"/>
    </source>
</evidence>
<feature type="signal peptide" evidence="1">
    <location>
        <begin position="1"/>
        <end position="29"/>
    </location>
</feature>
<dbReference type="eggNOG" id="ENOG502SRRS">
    <property type="taxonomic scope" value="Eukaryota"/>
</dbReference>
<comment type="caution">
    <text evidence="3">The sequence shown here is derived from an EMBL/GenBank/DDBJ whole genome shotgun (WGS) entry which is preliminary data.</text>
</comment>
<feature type="non-terminal residue" evidence="3">
    <location>
        <position position="284"/>
    </location>
</feature>
<keyword evidence="1" id="KW-0732">Signal</keyword>
<sequence>MRRPSLGVVARLLVLAALSIMVWWSGTVAQSGGVVTAKVPGELEQSVPNTASVDAETDDCSSLSGPFCAHTGSLTFYAAYMTPISALDLQQKGNEVSRHSAKTDEGATKRPVKKCFFQHFTSSWMDSGGDAYDLMNQQVTGVDDCEQLCCEHAECQSFTFWRGRTCFLRASSNTPRPNGDSFSGCGIRLTLKFAGVIVIQESTAMDTGCGQEAVALTMMESARNISTREDILRRIEALAAEFLEILSTGKVLELEALKRDSSAMIYDHENQRQLHGNDTRLIKL</sequence>
<feature type="domain" description="Apple" evidence="2">
    <location>
        <begin position="115"/>
        <end position="194"/>
    </location>
</feature>
<dbReference type="OrthoDB" id="89278at2759"/>
<dbReference type="SUPFAM" id="SSF57414">
    <property type="entry name" value="Hairpin loop containing domain-like"/>
    <property type="match status" value="1"/>
</dbReference>